<dbReference type="PANTHER" id="PTHR20883:SF15">
    <property type="entry name" value="PHYTANOYL-COA DIOXYGENASE DOMAIN-CONTAINING PROTEIN 1"/>
    <property type="match status" value="1"/>
</dbReference>
<dbReference type="AlphaFoldDB" id="A0A7S3Q2D1"/>
<evidence type="ECO:0000313" key="4">
    <source>
        <dbReference type="EMBL" id="CAE0463573.1"/>
    </source>
</evidence>
<name>A0A7S3Q2D1_9STRA</name>
<dbReference type="EMBL" id="HBIO01010851">
    <property type="protein sequence ID" value="CAE0463573.1"/>
    <property type="molecule type" value="Transcribed_RNA"/>
</dbReference>
<gene>
    <name evidence="4" type="ORF">CDEB00056_LOCUS8414</name>
</gene>
<comment type="cofactor">
    <cofactor evidence="1">
        <name>Fe cation</name>
        <dbReference type="ChEBI" id="CHEBI:24875"/>
    </cofactor>
</comment>
<dbReference type="Pfam" id="PF05721">
    <property type="entry name" value="PhyH"/>
    <property type="match status" value="1"/>
</dbReference>
<evidence type="ECO:0000256" key="3">
    <source>
        <dbReference type="ARBA" id="ARBA00023004"/>
    </source>
</evidence>
<dbReference type="GO" id="GO:0046872">
    <property type="term" value="F:metal ion binding"/>
    <property type="evidence" value="ECO:0007669"/>
    <property type="project" value="UniProtKB-KW"/>
</dbReference>
<dbReference type="Gene3D" id="2.60.120.620">
    <property type="entry name" value="q2cbj1_9rhob like domain"/>
    <property type="match status" value="1"/>
</dbReference>
<protein>
    <submittedName>
        <fullName evidence="4">Uncharacterized protein</fullName>
    </submittedName>
</protein>
<dbReference type="SUPFAM" id="SSF51197">
    <property type="entry name" value="Clavaminate synthase-like"/>
    <property type="match status" value="1"/>
</dbReference>
<sequence>MEDGRNNQSHDFIRIKADAILKGLDSDLESKLFLKKQSDRTDDDDQQQQEIKSTKIDGVVGGVAGGVAYSSWIRGNYSIEEESRGVDEDGDAAELYDYPTRRCQYFDTHGFAVVQSFADSSEVIAMKDQMQALVDEEWDPNNTKPTVFRTDEKQIDEQGSDDYFLESANQVHYFAEAQAMTTATATAASDKQLLKDEFAQNKILALNKAGHGMHVRPGAFHDYTTSAKVRTLVGELGWVDPVVPQSMYIFKQARVGGEVTSHQDSTFLYTTPKQSCLGLWLALDDATITNGCLWVRPGSHREKTRRKFVKNPDHFGAEQIKIRSNVAKRDLSQSQMIFLNEPDTLPIAWEGKIPNGDGYQGKGESESESESWKNLFAAGFVPVECNAGDLVVFPGELDHLSLPNTSDQQRHTFQLHMVEGEGTGVTWSPDNWLQYPKGVPFLRINTL</sequence>
<evidence type="ECO:0000256" key="2">
    <source>
        <dbReference type="ARBA" id="ARBA00022723"/>
    </source>
</evidence>
<dbReference type="PANTHER" id="PTHR20883">
    <property type="entry name" value="PHYTANOYL-COA DIOXYGENASE DOMAIN CONTAINING 1"/>
    <property type="match status" value="1"/>
</dbReference>
<reference evidence="4" key="1">
    <citation type="submission" date="2021-01" db="EMBL/GenBank/DDBJ databases">
        <authorList>
            <person name="Corre E."/>
            <person name="Pelletier E."/>
            <person name="Niang G."/>
            <person name="Scheremetjew M."/>
            <person name="Finn R."/>
            <person name="Kale V."/>
            <person name="Holt S."/>
            <person name="Cochrane G."/>
            <person name="Meng A."/>
            <person name="Brown T."/>
            <person name="Cohen L."/>
        </authorList>
    </citation>
    <scope>NUCLEOTIDE SEQUENCE</scope>
    <source>
        <strain evidence="4">MM31A-1</strain>
    </source>
</reference>
<evidence type="ECO:0000256" key="1">
    <source>
        <dbReference type="ARBA" id="ARBA00001962"/>
    </source>
</evidence>
<keyword evidence="2" id="KW-0479">Metal-binding</keyword>
<organism evidence="4">
    <name type="scientific">Chaetoceros debilis</name>
    <dbReference type="NCBI Taxonomy" id="122233"/>
    <lineage>
        <taxon>Eukaryota</taxon>
        <taxon>Sar</taxon>
        <taxon>Stramenopiles</taxon>
        <taxon>Ochrophyta</taxon>
        <taxon>Bacillariophyta</taxon>
        <taxon>Coscinodiscophyceae</taxon>
        <taxon>Chaetocerotophycidae</taxon>
        <taxon>Chaetocerotales</taxon>
        <taxon>Chaetocerotaceae</taxon>
        <taxon>Chaetoceros</taxon>
    </lineage>
</organism>
<accession>A0A7S3Q2D1</accession>
<keyword evidence="3" id="KW-0408">Iron</keyword>
<proteinExistence type="predicted"/>
<dbReference type="InterPro" id="IPR008775">
    <property type="entry name" value="Phytyl_CoA_dOase-like"/>
</dbReference>